<feature type="domain" description="TonB-dependent receptor plug" evidence="12">
    <location>
        <begin position="121"/>
        <end position="237"/>
    </location>
</feature>
<evidence type="ECO:0000259" key="11">
    <source>
        <dbReference type="Pfam" id="PF00593"/>
    </source>
</evidence>
<dbReference type="InterPro" id="IPR012910">
    <property type="entry name" value="Plug_dom"/>
</dbReference>
<dbReference type="Pfam" id="PF13715">
    <property type="entry name" value="CarbopepD_reg_2"/>
    <property type="match status" value="1"/>
</dbReference>
<evidence type="ECO:0000256" key="4">
    <source>
        <dbReference type="ARBA" id="ARBA00022692"/>
    </source>
</evidence>
<feature type="signal peptide" evidence="10">
    <location>
        <begin position="1"/>
        <end position="24"/>
    </location>
</feature>
<dbReference type="InterPro" id="IPR036942">
    <property type="entry name" value="Beta-barrel_TonB_sf"/>
</dbReference>
<keyword evidence="5 9" id="KW-0798">TonB box</keyword>
<dbReference type="InterPro" id="IPR023997">
    <property type="entry name" value="TonB-dep_OMP_SusC/RagA_CS"/>
</dbReference>
<accession>A0A4U9U4J5</accession>
<keyword evidence="7 8" id="KW-0998">Cell outer membrane</keyword>
<dbReference type="Pfam" id="PF00593">
    <property type="entry name" value="TonB_dep_Rec_b-barrel"/>
    <property type="match status" value="1"/>
</dbReference>
<keyword evidence="2 8" id="KW-0813">Transport</keyword>
<dbReference type="EMBL" id="LR590484">
    <property type="protein sequence ID" value="VTR27780.1"/>
    <property type="molecule type" value="Genomic_DNA"/>
</dbReference>
<dbReference type="Gene3D" id="2.40.170.20">
    <property type="entry name" value="TonB-dependent receptor, beta-barrel domain"/>
    <property type="match status" value="1"/>
</dbReference>
<evidence type="ECO:0000256" key="6">
    <source>
        <dbReference type="ARBA" id="ARBA00023136"/>
    </source>
</evidence>
<dbReference type="Proteomes" id="UP000308196">
    <property type="component" value="Chromosome"/>
</dbReference>
<evidence type="ECO:0000313" key="13">
    <source>
        <dbReference type="EMBL" id="VTR27780.1"/>
    </source>
</evidence>
<dbReference type="InterPro" id="IPR037066">
    <property type="entry name" value="Plug_dom_sf"/>
</dbReference>
<keyword evidence="3 8" id="KW-1134">Transmembrane beta strand</keyword>
<dbReference type="RefSeq" id="WP_028068753.1">
    <property type="nucleotide sequence ID" value="NZ_JBPFQZ010000001.1"/>
</dbReference>
<evidence type="ECO:0000256" key="5">
    <source>
        <dbReference type="ARBA" id="ARBA00023077"/>
    </source>
</evidence>
<gene>
    <name evidence="13" type="ORF">NCTC11429_00050</name>
</gene>
<feature type="chain" id="PRO_5020822430" evidence="10">
    <location>
        <begin position="25"/>
        <end position="992"/>
    </location>
</feature>
<keyword evidence="10" id="KW-0732">Signal</keyword>
<evidence type="ECO:0000256" key="1">
    <source>
        <dbReference type="ARBA" id="ARBA00004571"/>
    </source>
</evidence>
<sequence>MKILYLRSSMLLMLCFVGIFSAYAQLSSINGLVVDEINHPIAGAVIRIEGTNQVGRTDSNGKYYLNGIKKGPITLLVSFVGYAPQKNTVNLSQEVTAVNFQLQRAEEVLNEVVVIGYGTQKKQDLTGSITTVTTKDFQKGTITTPEQLIQGKVAGVNIVSNGGQPGSGSMIRIRGGASLNASNDPLIVIDGVPLSGNGINNAPNPLALINPADIASFTVLKDANATAIYGSRASNGVILITTKRGALGKPMIEFNTNNSYSTIAKKVDVLSADEIRAYFDAHPNATYANAPFKNLLGNAHTDWQDEIYENAFSTDNNLTFSGAFKGIPYRLSGGYLDQKGMLITDRFKRTTGGLAIQPKLFDGHLKIDLNLKGTLTKAHFANQGAIANAIQFDPTQAVRTDNDEYGGYFEWIAGEVLNRNAARNPVAMILMQDNNGKTKRSFGNVQLDYAFHFLPELHANLNLGYDVSSGRGNIFVPANAALNFASAGFLNESHSTQNNQVAEFYLNYAKNLESIKSKVDLTAGYGYYDNKTTNYNFKNYSADGTTVQFTPAFPFNIPRNKLLSYYGRLVYTFADKYILSSTMRADASSRFSETKRWGYFPSVGFTWRLKEESFLRKSDCLSDLKIRLSYGQTGNQDGIGDYNYLAKYYLNAPAGQYQVGDHFYDYYSPSDYDPDLTWESTTTYNAGLDFGFLDGKVSGSLDIYNKKTKNLLSAIDIPSGTNFNNILLTNVGNMKVKGAEFSINLDLLQRKELNWTIGFNASYNKREVTNLSLNPDPRFKISAGTITGGTGVNIKYNGIGKTPQSFFVYKQIYDQNGKPLENVYVDLNQDGIVNTDDQYFYKSPDPVFTLGFNTSFSFRRWTVSTVLRSNIGNYVYDNVSSNFAVQNSIMSSQGFVNNASRDIFNTQFISNQYLSDYYVKNASFLKMDNLMLVFDAGKIIKGQSSNLRISAGCQNVFVITKYKGLDPEVFSGVDFNLYPRPRIYNLGLSVGF</sequence>
<name>A0A4U9U4J5_9SPHI</name>
<evidence type="ECO:0000256" key="7">
    <source>
        <dbReference type="ARBA" id="ARBA00023237"/>
    </source>
</evidence>
<reference evidence="13 14" key="1">
    <citation type="submission" date="2019-05" db="EMBL/GenBank/DDBJ databases">
        <authorList>
            <consortium name="Pathogen Informatics"/>
        </authorList>
    </citation>
    <scope>NUCLEOTIDE SEQUENCE [LARGE SCALE GENOMIC DNA]</scope>
    <source>
        <strain evidence="13 14">NCTC11429</strain>
    </source>
</reference>
<dbReference type="KEGG" id="stha:NCTC11429_00050"/>
<keyword evidence="13" id="KW-0675">Receptor</keyword>
<dbReference type="STRING" id="1123265.GCA_000686625_00665"/>
<proteinExistence type="inferred from homology"/>
<evidence type="ECO:0000256" key="3">
    <source>
        <dbReference type="ARBA" id="ARBA00022452"/>
    </source>
</evidence>
<dbReference type="SUPFAM" id="SSF49464">
    <property type="entry name" value="Carboxypeptidase regulatory domain-like"/>
    <property type="match status" value="1"/>
</dbReference>
<evidence type="ECO:0000256" key="9">
    <source>
        <dbReference type="RuleBase" id="RU003357"/>
    </source>
</evidence>
<dbReference type="GO" id="GO:0009279">
    <property type="term" value="C:cell outer membrane"/>
    <property type="evidence" value="ECO:0007669"/>
    <property type="project" value="UniProtKB-SubCell"/>
</dbReference>
<keyword evidence="6 8" id="KW-0472">Membrane</keyword>
<dbReference type="Gene3D" id="2.60.40.1120">
    <property type="entry name" value="Carboxypeptidase-like, regulatory domain"/>
    <property type="match status" value="1"/>
</dbReference>
<dbReference type="AlphaFoldDB" id="A0A4U9U4J5"/>
<dbReference type="Pfam" id="PF07715">
    <property type="entry name" value="Plug"/>
    <property type="match status" value="1"/>
</dbReference>
<keyword evidence="4 8" id="KW-0812">Transmembrane</keyword>
<organism evidence="13 14">
    <name type="scientific">Sphingobacterium thalpophilum</name>
    <dbReference type="NCBI Taxonomy" id="259"/>
    <lineage>
        <taxon>Bacteria</taxon>
        <taxon>Pseudomonadati</taxon>
        <taxon>Bacteroidota</taxon>
        <taxon>Sphingobacteriia</taxon>
        <taxon>Sphingobacteriales</taxon>
        <taxon>Sphingobacteriaceae</taxon>
        <taxon>Sphingobacterium</taxon>
    </lineage>
</organism>
<dbReference type="FunFam" id="2.170.130.10:FF:000008">
    <property type="entry name" value="SusC/RagA family TonB-linked outer membrane protein"/>
    <property type="match status" value="1"/>
</dbReference>
<comment type="similarity">
    <text evidence="8 9">Belongs to the TonB-dependent receptor family.</text>
</comment>
<evidence type="ECO:0000259" key="12">
    <source>
        <dbReference type="Pfam" id="PF07715"/>
    </source>
</evidence>
<dbReference type="Gene3D" id="2.170.130.10">
    <property type="entry name" value="TonB-dependent receptor, plug domain"/>
    <property type="match status" value="1"/>
</dbReference>
<evidence type="ECO:0000256" key="2">
    <source>
        <dbReference type="ARBA" id="ARBA00022448"/>
    </source>
</evidence>
<evidence type="ECO:0000256" key="10">
    <source>
        <dbReference type="SAM" id="SignalP"/>
    </source>
</evidence>
<evidence type="ECO:0000256" key="8">
    <source>
        <dbReference type="PROSITE-ProRule" id="PRU01360"/>
    </source>
</evidence>
<dbReference type="SUPFAM" id="SSF56935">
    <property type="entry name" value="Porins"/>
    <property type="match status" value="1"/>
</dbReference>
<dbReference type="GeneID" id="78460890"/>
<dbReference type="InterPro" id="IPR039426">
    <property type="entry name" value="TonB-dep_rcpt-like"/>
</dbReference>
<feature type="domain" description="TonB-dependent receptor-like beta-barrel" evidence="11">
    <location>
        <begin position="400"/>
        <end position="784"/>
    </location>
</feature>
<dbReference type="InterPro" id="IPR008969">
    <property type="entry name" value="CarboxyPept-like_regulatory"/>
</dbReference>
<dbReference type="NCBIfam" id="TIGR04057">
    <property type="entry name" value="SusC_RagA_signa"/>
    <property type="match status" value="1"/>
</dbReference>
<comment type="subcellular location">
    <subcellularLocation>
        <location evidence="1 8">Cell outer membrane</location>
        <topology evidence="1 8">Multi-pass membrane protein</topology>
    </subcellularLocation>
</comment>
<dbReference type="PROSITE" id="PS52016">
    <property type="entry name" value="TONB_DEPENDENT_REC_3"/>
    <property type="match status" value="1"/>
</dbReference>
<dbReference type="InterPro" id="IPR000531">
    <property type="entry name" value="Beta-barrel_TonB"/>
</dbReference>
<dbReference type="InterPro" id="IPR023996">
    <property type="entry name" value="TonB-dep_OMP_SusC/RagA"/>
</dbReference>
<protein>
    <submittedName>
        <fullName evidence="13">Outer membrane cobalamin receptor protein</fullName>
    </submittedName>
</protein>
<dbReference type="NCBIfam" id="TIGR04056">
    <property type="entry name" value="OMP_RagA_SusC"/>
    <property type="match status" value="1"/>
</dbReference>
<evidence type="ECO:0000313" key="14">
    <source>
        <dbReference type="Proteomes" id="UP000308196"/>
    </source>
</evidence>